<dbReference type="Gene3D" id="1.10.260.40">
    <property type="entry name" value="lambda repressor-like DNA-binding domains"/>
    <property type="match status" value="1"/>
</dbReference>
<dbReference type="InterPro" id="IPR001387">
    <property type="entry name" value="Cro/C1-type_HTH"/>
</dbReference>
<dbReference type="SMART" id="SM00530">
    <property type="entry name" value="HTH_XRE"/>
    <property type="match status" value="1"/>
</dbReference>
<dbReference type="InterPro" id="IPR010982">
    <property type="entry name" value="Lambda_DNA-bd_dom_sf"/>
</dbReference>
<dbReference type="AlphaFoldDB" id="A0A2H0LNW0"/>
<evidence type="ECO:0000313" key="2">
    <source>
        <dbReference type="EMBL" id="PIQ86120.1"/>
    </source>
</evidence>
<dbReference type="Pfam" id="PF01381">
    <property type="entry name" value="HTH_3"/>
    <property type="match status" value="1"/>
</dbReference>
<dbReference type="CDD" id="cd00093">
    <property type="entry name" value="HTH_XRE"/>
    <property type="match status" value="1"/>
</dbReference>
<accession>A0A2H0LNW0</accession>
<evidence type="ECO:0000313" key="3">
    <source>
        <dbReference type="Proteomes" id="UP000230859"/>
    </source>
</evidence>
<dbReference type="GO" id="GO:0003677">
    <property type="term" value="F:DNA binding"/>
    <property type="evidence" value="ECO:0007669"/>
    <property type="project" value="InterPro"/>
</dbReference>
<protein>
    <recommendedName>
        <fullName evidence="1">HTH cro/C1-type domain-containing protein</fullName>
    </recommendedName>
</protein>
<proteinExistence type="predicted"/>
<evidence type="ECO:0000259" key="1">
    <source>
        <dbReference type="PROSITE" id="PS50943"/>
    </source>
</evidence>
<dbReference type="PROSITE" id="PS50943">
    <property type="entry name" value="HTH_CROC1"/>
    <property type="match status" value="1"/>
</dbReference>
<comment type="caution">
    <text evidence="2">The sequence shown here is derived from an EMBL/GenBank/DDBJ whole genome shotgun (WGS) entry which is preliminary data.</text>
</comment>
<organism evidence="2 3">
    <name type="scientific">Candidatus Abzuiibacterium crystallinum</name>
    <dbReference type="NCBI Taxonomy" id="1974748"/>
    <lineage>
        <taxon>Bacteria</taxon>
        <taxon>Pseudomonadati</taxon>
        <taxon>Candidatus Omnitrophota</taxon>
        <taxon>Candidatus Abzuiibacterium</taxon>
    </lineage>
</organism>
<dbReference type="Proteomes" id="UP000230859">
    <property type="component" value="Unassembled WGS sequence"/>
</dbReference>
<reference evidence="2 3" key="1">
    <citation type="submission" date="2017-09" db="EMBL/GenBank/DDBJ databases">
        <title>Depth-based differentiation of microbial function through sediment-hosted aquifers and enrichment of novel symbionts in the deep terrestrial subsurface.</title>
        <authorList>
            <person name="Probst A.J."/>
            <person name="Ladd B."/>
            <person name="Jarett J.K."/>
            <person name="Geller-Mcgrath D.E."/>
            <person name="Sieber C.M."/>
            <person name="Emerson J.B."/>
            <person name="Anantharaman K."/>
            <person name="Thomas B.C."/>
            <person name="Malmstrom R."/>
            <person name="Stieglmeier M."/>
            <person name="Klingl A."/>
            <person name="Woyke T."/>
            <person name="Ryan C.M."/>
            <person name="Banfield J.F."/>
        </authorList>
    </citation>
    <scope>NUCLEOTIDE SEQUENCE [LARGE SCALE GENOMIC DNA]</scope>
    <source>
        <strain evidence="2">CG11_big_fil_rev_8_21_14_0_20_45_26</strain>
    </source>
</reference>
<feature type="domain" description="HTH cro/C1-type" evidence="1">
    <location>
        <begin position="116"/>
        <end position="170"/>
    </location>
</feature>
<dbReference type="SUPFAM" id="SSF47413">
    <property type="entry name" value="lambda repressor-like DNA-binding domains"/>
    <property type="match status" value="1"/>
</dbReference>
<name>A0A2H0LNW0_9BACT</name>
<dbReference type="EMBL" id="PCVY01000050">
    <property type="protein sequence ID" value="PIQ86120.1"/>
    <property type="molecule type" value="Genomic_DNA"/>
</dbReference>
<gene>
    <name evidence="2" type="ORF">COV74_06055</name>
</gene>
<sequence>MTRQNWYWDLNMPFKKIKQILAREDDPRFSRIAGTLLARVPDPKQVFALITPTAFCRRYQAIENEIKLDEWTKERVAFWKATYLRLSKELQEKGERIRKPEVVELDDFDRVLIEKVKQCRKAAAMSQKELAQFMGYSQQFISGIETGREKITMDFLKKLAQITEQRIDLTVEKASKS</sequence>